<dbReference type="EMBL" id="LT670844">
    <property type="protein sequence ID" value="SHJ39101.1"/>
    <property type="molecule type" value="Genomic_DNA"/>
</dbReference>
<reference evidence="1 2" key="1">
    <citation type="submission" date="2016-11" db="EMBL/GenBank/DDBJ databases">
        <authorList>
            <person name="Jaros S."/>
            <person name="Januszkiewicz K."/>
            <person name="Wedrychowicz H."/>
        </authorList>
    </citation>
    <scope>NUCLEOTIDE SEQUENCE [LARGE SCALE GENOMIC DNA]</scope>
    <source>
        <strain evidence="1 2">GAS499</strain>
    </source>
</reference>
<name>A0A1M6IXG8_9BRAD</name>
<dbReference type="OrthoDB" id="8775087at2"/>
<dbReference type="Proteomes" id="UP000189935">
    <property type="component" value="Chromosome I"/>
</dbReference>
<dbReference type="AlphaFoldDB" id="A0A1M6IXG8"/>
<organism evidence="1 2">
    <name type="scientific">Bradyrhizobium lablabi</name>
    <dbReference type="NCBI Taxonomy" id="722472"/>
    <lineage>
        <taxon>Bacteria</taxon>
        <taxon>Pseudomonadati</taxon>
        <taxon>Pseudomonadota</taxon>
        <taxon>Alphaproteobacteria</taxon>
        <taxon>Hyphomicrobiales</taxon>
        <taxon>Nitrobacteraceae</taxon>
        <taxon>Bradyrhizobium</taxon>
    </lineage>
</organism>
<evidence type="ECO:0000313" key="2">
    <source>
        <dbReference type="Proteomes" id="UP000189935"/>
    </source>
</evidence>
<gene>
    <name evidence="1" type="ORF">SAMN05444159_0492</name>
</gene>
<evidence type="ECO:0000313" key="1">
    <source>
        <dbReference type="EMBL" id="SHJ39101.1"/>
    </source>
</evidence>
<dbReference type="RefSeq" id="WP_079536551.1">
    <property type="nucleotide sequence ID" value="NZ_LT670844.1"/>
</dbReference>
<protein>
    <submittedName>
        <fullName evidence="1">Immunity protein 51</fullName>
    </submittedName>
</protein>
<accession>A0A1M6IXG8</accession>
<dbReference type="Pfam" id="PF15595">
    <property type="entry name" value="Imm51"/>
    <property type="match status" value="1"/>
</dbReference>
<sequence>MPDSDRTDKSSYAPFILVDRGKHKSLILTDRDMIAKAHVFEERKAEGWIGSGYDWTSIAQVLLTEQLPDLQSNISFDPEAGMFSAGGARPALERLATVMLAAFESDEILRDLLSRAELD</sequence>
<proteinExistence type="predicted"/>
<dbReference type="InterPro" id="IPR028956">
    <property type="entry name" value="Imm51"/>
</dbReference>